<evidence type="ECO:0000256" key="12">
    <source>
        <dbReference type="ARBA" id="ARBA00023316"/>
    </source>
</evidence>
<evidence type="ECO:0000256" key="4">
    <source>
        <dbReference type="ARBA" id="ARBA00022490"/>
    </source>
</evidence>
<feature type="binding site" evidence="14">
    <location>
        <begin position="117"/>
        <end position="123"/>
    </location>
    <ligand>
        <name>ATP</name>
        <dbReference type="ChEBI" id="CHEBI:30616"/>
    </ligand>
</feature>
<name>A0A246GLF0_9FLAO</name>
<dbReference type="UniPathway" id="UPA00219"/>
<dbReference type="InterPro" id="IPR000713">
    <property type="entry name" value="Mur_ligase_N"/>
</dbReference>
<keyword evidence="6 14" id="KW-0132">Cell division</keyword>
<dbReference type="HAMAP" id="MF_00046">
    <property type="entry name" value="MurC"/>
    <property type="match status" value="1"/>
</dbReference>
<feature type="domain" description="Mur ligase C-terminal" evidence="17">
    <location>
        <begin position="306"/>
        <end position="430"/>
    </location>
</feature>
<comment type="similarity">
    <text evidence="14">Belongs to the MurCDEF family.</text>
</comment>
<reference evidence="19 20" key="1">
    <citation type="journal article" date="2017" name="Infect. Genet. Evol.">
        <title>Comparative genome analysis of fish pathogen Flavobacterium columnare reveals extensive sequence diversity within the species.</title>
        <authorList>
            <person name="Kayansamruaj P."/>
            <person name="Dong H.T."/>
            <person name="Hirono I."/>
            <person name="Kondo H."/>
            <person name="Senapin S."/>
            <person name="Rodkhum C."/>
        </authorList>
    </citation>
    <scope>NUCLEOTIDE SEQUENCE [LARGE SCALE GENOMIC DNA]</scope>
    <source>
        <strain evidence="19 20">1215</strain>
    </source>
</reference>
<evidence type="ECO:0000313" key="19">
    <source>
        <dbReference type="EMBL" id="OWP85174.1"/>
    </source>
</evidence>
<dbReference type="Gene3D" id="3.40.50.720">
    <property type="entry name" value="NAD(P)-binding Rossmann-like Domain"/>
    <property type="match status" value="1"/>
</dbReference>
<keyword evidence="10 14" id="KW-0573">Peptidoglycan synthesis</keyword>
<evidence type="ECO:0000256" key="3">
    <source>
        <dbReference type="ARBA" id="ARBA00012211"/>
    </source>
</evidence>
<dbReference type="GO" id="GO:0008360">
    <property type="term" value="P:regulation of cell shape"/>
    <property type="evidence" value="ECO:0007669"/>
    <property type="project" value="UniProtKB-KW"/>
</dbReference>
<dbReference type="GO" id="GO:0009252">
    <property type="term" value="P:peptidoglycan biosynthetic process"/>
    <property type="evidence" value="ECO:0007669"/>
    <property type="project" value="UniProtKB-UniRule"/>
</dbReference>
<dbReference type="GO" id="GO:0071555">
    <property type="term" value="P:cell wall organization"/>
    <property type="evidence" value="ECO:0007669"/>
    <property type="project" value="UniProtKB-KW"/>
</dbReference>
<evidence type="ECO:0000256" key="9">
    <source>
        <dbReference type="ARBA" id="ARBA00022960"/>
    </source>
</evidence>
<dbReference type="RefSeq" id="WP_088390399.1">
    <property type="nucleotide sequence ID" value="NZ_MTCZ01000006.1"/>
</dbReference>
<keyword evidence="4 14" id="KW-0963">Cytoplasm</keyword>
<keyword evidence="5 14" id="KW-0436">Ligase</keyword>
<dbReference type="EMBL" id="MTCZ01000006">
    <property type="protein sequence ID" value="OWP85174.1"/>
    <property type="molecule type" value="Genomic_DNA"/>
</dbReference>
<evidence type="ECO:0000256" key="13">
    <source>
        <dbReference type="ARBA" id="ARBA00047833"/>
    </source>
</evidence>
<dbReference type="Pfam" id="PF08245">
    <property type="entry name" value="Mur_ligase_M"/>
    <property type="match status" value="1"/>
</dbReference>
<dbReference type="InterPro" id="IPR004101">
    <property type="entry name" value="Mur_ligase_C"/>
</dbReference>
<comment type="function">
    <text evidence="14">Cell wall formation.</text>
</comment>
<organism evidence="19 20">
    <name type="scientific">Flavobacterium davisii</name>
    <dbReference type="NCBI Taxonomy" id="2906077"/>
    <lineage>
        <taxon>Bacteria</taxon>
        <taxon>Pseudomonadati</taxon>
        <taxon>Bacteroidota</taxon>
        <taxon>Flavobacteriia</taxon>
        <taxon>Flavobacteriales</taxon>
        <taxon>Flavobacteriaceae</taxon>
        <taxon>Flavobacterium</taxon>
    </lineage>
</organism>
<keyword evidence="7 14" id="KW-0547">Nucleotide-binding</keyword>
<dbReference type="InterPro" id="IPR013221">
    <property type="entry name" value="Mur_ligase_cen"/>
</dbReference>
<evidence type="ECO:0000256" key="5">
    <source>
        <dbReference type="ARBA" id="ARBA00022598"/>
    </source>
</evidence>
<evidence type="ECO:0000256" key="11">
    <source>
        <dbReference type="ARBA" id="ARBA00023306"/>
    </source>
</evidence>
<dbReference type="PANTHER" id="PTHR43445:SF3">
    <property type="entry name" value="UDP-N-ACETYLMURAMATE--L-ALANINE LIGASE"/>
    <property type="match status" value="1"/>
</dbReference>
<dbReference type="NCBIfam" id="TIGR01082">
    <property type="entry name" value="murC"/>
    <property type="match status" value="1"/>
</dbReference>
<dbReference type="Pfam" id="PF02875">
    <property type="entry name" value="Mur_ligase_C"/>
    <property type="match status" value="1"/>
</dbReference>
<dbReference type="EC" id="6.3.2.8" evidence="3 14"/>
<dbReference type="SUPFAM" id="SSF51984">
    <property type="entry name" value="MurCD N-terminal domain"/>
    <property type="match status" value="1"/>
</dbReference>
<evidence type="ECO:0000259" key="18">
    <source>
        <dbReference type="Pfam" id="PF08245"/>
    </source>
</evidence>
<keyword evidence="15" id="KW-0472">Membrane</keyword>
<protein>
    <recommendedName>
        <fullName evidence="3 14">UDP-N-acetylmuramate--L-alanine ligase</fullName>
        <ecNumber evidence="3 14">6.3.2.8</ecNumber>
    </recommendedName>
    <alternativeName>
        <fullName evidence="14">UDP-N-acetylmuramoyl-L-alanine synthetase</fullName>
    </alternativeName>
</protein>
<keyword evidence="15" id="KW-0812">Transmembrane</keyword>
<keyword evidence="15" id="KW-1133">Transmembrane helix</keyword>
<keyword evidence="11 14" id="KW-0131">Cell cycle</keyword>
<feature type="domain" description="Mur ligase central" evidence="18">
    <location>
        <begin position="115"/>
        <end position="284"/>
    </location>
</feature>
<comment type="catalytic activity">
    <reaction evidence="13 14">
        <text>UDP-N-acetyl-alpha-D-muramate + L-alanine + ATP = UDP-N-acetyl-alpha-D-muramoyl-L-alanine + ADP + phosphate + H(+)</text>
        <dbReference type="Rhea" id="RHEA:23372"/>
        <dbReference type="ChEBI" id="CHEBI:15378"/>
        <dbReference type="ChEBI" id="CHEBI:30616"/>
        <dbReference type="ChEBI" id="CHEBI:43474"/>
        <dbReference type="ChEBI" id="CHEBI:57972"/>
        <dbReference type="ChEBI" id="CHEBI:70757"/>
        <dbReference type="ChEBI" id="CHEBI:83898"/>
        <dbReference type="ChEBI" id="CHEBI:456216"/>
        <dbReference type="EC" id="6.3.2.8"/>
    </reaction>
</comment>
<dbReference type="AlphaFoldDB" id="A0A246GLF0"/>
<evidence type="ECO:0000256" key="15">
    <source>
        <dbReference type="SAM" id="Phobius"/>
    </source>
</evidence>
<evidence type="ECO:0000313" key="20">
    <source>
        <dbReference type="Proteomes" id="UP000197768"/>
    </source>
</evidence>
<dbReference type="GO" id="GO:0005737">
    <property type="term" value="C:cytoplasm"/>
    <property type="evidence" value="ECO:0007669"/>
    <property type="project" value="UniProtKB-SubCell"/>
</dbReference>
<evidence type="ECO:0000256" key="2">
    <source>
        <dbReference type="ARBA" id="ARBA00004752"/>
    </source>
</evidence>
<keyword evidence="8 14" id="KW-0067">ATP-binding</keyword>
<gene>
    <name evidence="14" type="primary">murC</name>
    <name evidence="19" type="ORF">BWK59_01595</name>
</gene>
<evidence type="ECO:0000256" key="6">
    <source>
        <dbReference type="ARBA" id="ARBA00022618"/>
    </source>
</evidence>
<keyword evidence="9 14" id="KW-0133">Cell shape</keyword>
<sequence>MNLNQIHNVYFIGVGGIGMSALARYFKNIGKEVMGYDKTPTILTNDLMTSGINIHFDDNIAHIPDFCTPENTLVVYTPAIKQLSEWDYFKEKGFTIKKRAEVLGIITKDTFCFAVAGTHGKTTTSSILGHILYESGLDITAFLGGIVENYNSNLIGSGKTITVVEADEFDRSFLHLHPNIACVTSMDADHLDIYGDDASIKASFNEFSEKVEDKSNLFVINGLSLKGVTVGANDDSQFVAHDVKIIDGWYVFDVKTPTEEIKDVKFGLPGKHNLTNALLALAMARTYGTPVESIVKALATFKGVKRRFSFQIRKSDFVYIDDYAHHPTEINAVYQAVRELYPNKKVLAVFQPHLFSRTKDFADDFAKSLGQFDELLLMEIYPARELPMPGITSQWLLDKIENKNKKLVQKEELIGLLEASDAPIIVTIGAGDVGEMVPLIKKALDA</sequence>
<feature type="domain" description="Mur ligase N-terminal catalytic" evidence="16">
    <location>
        <begin position="9"/>
        <end position="108"/>
    </location>
</feature>
<accession>A0A246GLF0</accession>
<dbReference type="Pfam" id="PF01225">
    <property type="entry name" value="Mur_ligase"/>
    <property type="match status" value="1"/>
</dbReference>
<dbReference type="Gene3D" id="3.90.190.20">
    <property type="entry name" value="Mur ligase, C-terminal domain"/>
    <property type="match status" value="1"/>
</dbReference>
<evidence type="ECO:0000259" key="17">
    <source>
        <dbReference type="Pfam" id="PF02875"/>
    </source>
</evidence>
<dbReference type="InterPro" id="IPR005758">
    <property type="entry name" value="UDP-N-AcMur_Ala_ligase_MurC"/>
</dbReference>
<evidence type="ECO:0000256" key="10">
    <source>
        <dbReference type="ARBA" id="ARBA00022984"/>
    </source>
</evidence>
<comment type="caution">
    <text evidence="19">The sequence shown here is derived from an EMBL/GenBank/DDBJ whole genome shotgun (WGS) entry which is preliminary data.</text>
</comment>
<comment type="subcellular location">
    <subcellularLocation>
        <location evidence="1 14">Cytoplasm</location>
    </subcellularLocation>
</comment>
<dbReference type="PANTHER" id="PTHR43445">
    <property type="entry name" value="UDP-N-ACETYLMURAMATE--L-ALANINE LIGASE-RELATED"/>
    <property type="match status" value="1"/>
</dbReference>
<keyword evidence="12 14" id="KW-0961">Cell wall biogenesis/degradation</keyword>
<dbReference type="SUPFAM" id="SSF53244">
    <property type="entry name" value="MurD-like peptide ligases, peptide-binding domain"/>
    <property type="match status" value="1"/>
</dbReference>
<dbReference type="InterPro" id="IPR036615">
    <property type="entry name" value="Mur_ligase_C_dom_sf"/>
</dbReference>
<dbReference type="GO" id="GO:0008763">
    <property type="term" value="F:UDP-N-acetylmuramate-L-alanine ligase activity"/>
    <property type="evidence" value="ECO:0007669"/>
    <property type="project" value="UniProtKB-UniRule"/>
</dbReference>
<feature type="transmembrane region" description="Helical" evidence="15">
    <location>
        <begin position="6"/>
        <end position="26"/>
    </location>
</feature>
<dbReference type="Gene3D" id="3.40.1190.10">
    <property type="entry name" value="Mur-like, catalytic domain"/>
    <property type="match status" value="1"/>
</dbReference>
<dbReference type="InterPro" id="IPR050061">
    <property type="entry name" value="MurCDEF_pg_biosynth"/>
</dbReference>
<dbReference type="Proteomes" id="UP000197768">
    <property type="component" value="Unassembled WGS sequence"/>
</dbReference>
<dbReference type="InterPro" id="IPR036565">
    <property type="entry name" value="Mur-like_cat_sf"/>
</dbReference>
<comment type="pathway">
    <text evidence="2 14">Cell wall biogenesis; peptidoglycan biosynthesis.</text>
</comment>
<evidence type="ECO:0000256" key="14">
    <source>
        <dbReference type="HAMAP-Rule" id="MF_00046"/>
    </source>
</evidence>
<dbReference type="GO" id="GO:0051301">
    <property type="term" value="P:cell division"/>
    <property type="evidence" value="ECO:0007669"/>
    <property type="project" value="UniProtKB-KW"/>
</dbReference>
<dbReference type="SUPFAM" id="SSF53623">
    <property type="entry name" value="MurD-like peptide ligases, catalytic domain"/>
    <property type="match status" value="1"/>
</dbReference>
<dbReference type="GO" id="GO:0005524">
    <property type="term" value="F:ATP binding"/>
    <property type="evidence" value="ECO:0007669"/>
    <property type="project" value="UniProtKB-UniRule"/>
</dbReference>
<evidence type="ECO:0000256" key="1">
    <source>
        <dbReference type="ARBA" id="ARBA00004496"/>
    </source>
</evidence>
<proteinExistence type="inferred from homology"/>
<evidence type="ECO:0000256" key="7">
    <source>
        <dbReference type="ARBA" id="ARBA00022741"/>
    </source>
</evidence>
<evidence type="ECO:0000256" key="8">
    <source>
        <dbReference type="ARBA" id="ARBA00022840"/>
    </source>
</evidence>
<evidence type="ECO:0000259" key="16">
    <source>
        <dbReference type="Pfam" id="PF01225"/>
    </source>
</evidence>